<dbReference type="STRING" id="679901.Mzhil_1328"/>
<reference evidence="4" key="1">
    <citation type="submission" date="2010-07" db="EMBL/GenBank/DDBJ databases">
        <title>The complete genome of Methanosalsum zhilinae DSM 4017.</title>
        <authorList>
            <consortium name="US DOE Joint Genome Institute (JGI-PGF)"/>
            <person name="Lucas S."/>
            <person name="Copeland A."/>
            <person name="Lapidus A."/>
            <person name="Glavina del Rio T."/>
            <person name="Dalin E."/>
            <person name="Tice H."/>
            <person name="Bruce D."/>
            <person name="Goodwin L."/>
            <person name="Pitluck S."/>
            <person name="Kyrpides N."/>
            <person name="Mavromatis K."/>
            <person name="Ovchinnikova G."/>
            <person name="Daligault H."/>
            <person name="Detter J.C."/>
            <person name="Han C."/>
            <person name="Tapia R."/>
            <person name="Larimer F."/>
            <person name="Land M."/>
            <person name="Hauser L."/>
            <person name="Markowitz V."/>
            <person name="Cheng J.-F."/>
            <person name="Hugenholtz P."/>
            <person name="Woyke T."/>
            <person name="Wu D."/>
            <person name="Spring S."/>
            <person name="Schueler E."/>
            <person name="Brambilla E."/>
            <person name="Klenk H.-P."/>
            <person name="Eisen J.A."/>
        </authorList>
    </citation>
    <scope>NUCLEOTIDE SEQUENCE</scope>
    <source>
        <strain evidence="4">DSM 4017</strain>
    </source>
</reference>
<gene>
    <name evidence="4" type="ordered locus">Mzhil_1328</name>
</gene>
<keyword evidence="2" id="KW-0472">Membrane</keyword>
<dbReference type="GeneID" id="32176461"/>
<dbReference type="SUPFAM" id="SSF49299">
    <property type="entry name" value="PKD domain"/>
    <property type="match status" value="1"/>
</dbReference>
<keyword evidence="2" id="KW-1133">Transmembrane helix</keyword>
<dbReference type="Pfam" id="PF18911">
    <property type="entry name" value="PKD_4"/>
    <property type="match status" value="1"/>
</dbReference>
<dbReference type="Proteomes" id="UP000006622">
    <property type="component" value="Chromosome"/>
</dbReference>
<sequence length="231" mass="25427" precursor="true">MINKSILKFLMLLVVLSLFALQAGANQNSEPAEYEIIIQGFEYNPSELTIYENDTVIWINMDAETHTVTADEFDSGDLQDGDSFSYTFNETGTYDYMCIYHPQMQGTVIVEAEVDDDVPPVADFTANPTSGVAPLEVTFTDNSENAVEYHWDFGDGNTSAEVNPTHTYLTPDVYTVTLTVSNEVGEDSAEETITVGHPVDDEPSPIPGFGIIFAITSLFAIAALVKKIRQK</sequence>
<dbReference type="PROSITE" id="PS50093">
    <property type="entry name" value="PKD"/>
    <property type="match status" value="1"/>
</dbReference>
<evidence type="ECO:0000313" key="5">
    <source>
        <dbReference type="Proteomes" id="UP000006622"/>
    </source>
</evidence>
<evidence type="ECO:0000256" key="1">
    <source>
        <dbReference type="ARBA" id="ARBA00022729"/>
    </source>
</evidence>
<dbReference type="SMART" id="SM00089">
    <property type="entry name" value="PKD"/>
    <property type="match status" value="1"/>
</dbReference>
<dbReference type="Gene3D" id="2.60.40.420">
    <property type="entry name" value="Cupredoxins - blue copper proteins"/>
    <property type="match status" value="1"/>
</dbReference>
<evidence type="ECO:0000259" key="3">
    <source>
        <dbReference type="PROSITE" id="PS50093"/>
    </source>
</evidence>
<dbReference type="Gene3D" id="2.60.40.10">
    <property type="entry name" value="Immunoglobulins"/>
    <property type="match status" value="1"/>
</dbReference>
<name>F7XNC5_METZD</name>
<dbReference type="OrthoDB" id="11836at2157"/>
<dbReference type="SUPFAM" id="SSF49503">
    <property type="entry name" value="Cupredoxins"/>
    <property type="match status" value="1"/>
</dbReference>
<dbReference type="InterPro" id="IPR000601">
    <property type="entry name" value="PKD_dom"/>
</dbReference>
<dbReference type="RefSeq" id="WP_013898612.1">
    <property type="nucleotide sequence ID" value="NC_015676.1"/>
</dbReference>
<protein>
    <submittedName>
        <fullName evidence="4">PKD domain containing protein</fullName>
    </submittedName>
</protein>
<dbReference type="HOGENOM" id="CLU_076513_0_0_2"/>
<accession>F7XNC5</accession>
<evidence type="ECO:0000313" key="4">
    <source>
        <dbReference type="EMBL" id="AEH61175.1"/>
    </source>
</evidence>
<feature type="domain" description="PKD" evidence="3">
    <location>
        <begin position="119"/>
        <end position="195"/>
    </location>
</feature>
<dbReference type="Pfam" id="PF18204">
    <property type="entry name" value="PGF-CTERM"/>
    <property type="match status" value="1"/>
</dbReference>
<dbReference type="CDD" id="cd00146">
    <property type="entry name" value="PKD"/>
    <property type="match status" value="1"/>
</dbReference>
<dbReference type="InterPro" id="IPR028096">
    <property type="entry name" value="EfeO_Cupredoxin"/>
</dbReference>
<dbReference type="AlphaFoldDB" id="F7XNC5"/>
<dbReference type="InterPro" id="IPR035668">
    <property type="entry name" value="Amicyanin"/>
</dbReference>
<proteinExistence type="predicted"/>
<dbReference type="InterPro" id="IPR008972">
    <property type="entry name" value="Cupredoxin"/>
</dbReference>
<keyword evidence="5" id="KW-1185">Reference proteome</keyword>
<dbReference type="InterPro" id="IPR035986">
    <property type="entry name" value="PKD_dom_sf"/>
</dbReference>
<feature type="transmembrane region" description="Helical" evidence="2">
    <location>
        <begin position="206"/>
        <end position="225"/>
    </location>
</feature>
<dbReference type="InterPro" id="IPR026371">
    <property type="entry name" value="PGF_CTERM"/>
</dbReference>
<dbReference type="CDD" id="cd13921">
    <property type="entry name" value="Amicyanin"/>
    <property type="match status" value="1"/>
</dbReference>
<dbReference type="FunFam" id="2.60.40.10:FF:000270">
    <property type="entry name" value="Cell surface protein"/>
    <property type="match status" value="1"/>
</dbReference>
<keyword evidence="2" id="KW-0812">Transmembrane</keyword>
<keyword evidence="1" id="KW-0732">Signal</keyword>
<dbReference type="PANTHER" id="PTHR36507">
    <property type="entry name" value="BLL1555 PROTEIN"/>
    <property type="match status" value="1"/>
</dbReference>
<dbReference type="EMBL" id="CP002101">
    <property type="protein sequence ID" value="AEH61175.1"/>
    <property type="molecule type" value="Genomic_DNA"/>
</dbReference>
<dbReference type="InterPro" id="IPR022409">
    <property type="entry name" value="PKD/Chitinase_dom"/>
</dbReference>
<organism evidence="4 5">
    <name type="scientific">Methanosalsum zhilinae (strain DSM 4017 / NBRC 107636 / OCM 62 / WeN5)</name>
    <name type="common">Methanohalophilus zhilinae</name>
    <dbReference type="NCBI Taxonomy" id="679901"/>
    <lineage>
        <taxon>Archaea</taxon>
        <taxon>Methanobacteriati</taxon>
        <taxon>Methanobacteriota</taxon>
        <taxon>Stenosarchaea group</taxon>
        <taxon>Methanomicrobia</taxon>
        <taxon>Methanosarcinales</taxon>
        <taxon>Methanosarcinaceae</taxon>
        <taxon>Methanosalsum</taxon>
    </lineage>
</organism>
<dbReference type="Pfam" id="PF13473">
    <property type="entry name" value="Cupredoxin_1"/>
    <property type="match status" value="1"/>
</dbReference>
<dbReference type="InterPro" id="IPR013783">
    <property type="entry name" value="Ig-like_fold"/>
</dbReference>
<dbReference type="InterPro" id="IPR052721">
    <property type="entry name" value="ET_Amicyanin"/>
</dbReference>
<dbReference type="KEGG" id="mzh:Mzhil_1328"/>
<dbReference type="PANTHER" id="PTHR36507:SF1">
    <property type="entry name" value="BLL1555 PROTEIN"/>
    <property type="match status" value="1"/>
</dbReference>
<evidence type="ECO:0000256" key="2">
    <source>
        <dbReference type="SAM" id="Phobius"/>
    </source>
</evidence>